<sequence length="117" mass="12941">MDEIKNNAALEAEEQEESLILKFRRPYPFEGQEYTELDLSGLENVTAGTLENIGKIMAKKSPGLNPATIEMEMGYCELLAARVTGKPLEFFQRLPARDAIALKSKIVGFLYGGDGNN</sequence>
<name>A0AAW6CNG7_FLAPL</name>
<comment type="caution">
    <text evidence="1">The sequence shown here is derived from an EMBL/GenBank/DDBJ whole genome shotgun (WGS) entry which is preliminary data.</text>
</comment>
<dbReference type="RefSeq" id="WP_055270551.1">
    <property type="nucleotide sequence ID" value="NZ_BAABZG010000001.1"/>
</dbReference>
<accession>A0AAW6CNG7</accession>
<dbReference type="Proteomes" id="UP001211173">
    <property type="component" value="Unassembled WGS sequence"/>
</dbReference>
<evidence type="ECO:0000313" key="1">
    <source>
        <dbReference type="EMBL" id="MDB7934495.1"/>
    </source>
</evidence>
<evidence type="ECO:0000313" key="2">
    <source>
        <dbReference type="Proteomes" id="UP001211173"/>
    </source>
</evidence>
<organism evidence="1 2">
    <name type="scientific">Flavonifractor plautii</name>
    <name type="common">Fusobacterium plautii</name>
    <dbReference type="NCBI Taxonomy" id="292800"/>
    <lineage>
        <taxon>Bacteria</taxon>
        <taxon>Bacillati</taxon>
        <taxon>Bacillota</taxon>
        <taxon>Clostridia</taxon>
        <taxon>Eubacteriales</taxon>
        <taxon>Oscillospiraceae</taxon>
        <taxon>Flavonifractor</taxon>
    </lineage>
</organism>
<protein>
    <submittedName>
        <fullName evidence="1">Phage tail assembly protein</fullName>
    </submittedName>
</protein>
<proteinExistence type="predicted"/>
<dbReference type="EMBL" id="JAQLWV010000025">
    <property type="protein sequence ID" value="MDB7934495.1"/>
    <property type="molecule type" value="Genomic_DNA"/>
</dbReference>
<reference evidence="1" key="1">
    <citation type="submission" date="2023-01" db="EMBL/GenBank/DDBJ databases">
        <title>Human gut microbiome strain richness.</title>
        <authorList>
            <person name="Chen-Liaw A."/>
        </authorList>
    </citation>
    <scope>NUCLEOTIDE SEQUENCE</scope>
    <source>
        <strain evidence="1">1001287st1_F4_1001285I_161205</strain>
    </source>
</reference>
<dbReference type="AlphaFoldDB" id="A0AAW6CNG7"/>
<gene>
    <name evidence="1" type="ORF">PNE06_15530</name>
</gene>